<keyword evidence="1" id="KW-1133">Transmembrane helix</keyword>
<keyword evidence="4" id="KW-1185">Reference proteome</keyword>
<keyword evidence="1" id="KW-0472">Membrane</keyword>
<organism evidence="3 4">
    <name type="scientific">Georgenia soli</name>
    <dbReference type="NCBI Taxonomy" id="638953"/>
    <lineage>
        <taxon>Bacteria</taxon>
        <taxon>Bacillati</taxon>
        <taxon>Actinomycetota</taxon>
        <taxon>Actinomycetes</taxon>
        <taxon>Micrococcales</taxon>
        <taxon>Bogoriellaceae</taxon>
        <taxon>Georgenia</taxon>
    </lineage>
</organism>
<dbReference type="OrthoDB" id="3381462at2"/>
<dbReference type="InterPro" id="IPR025889">
    <property type="entry name" value="GSP17M-like_dom"/>
</dbReference>
<comment type="caution">
    <text evidence="3">The sequence shown here is derived from an EMBL/GenBank/DDBJ whole genome shotgun (WGS) entry which is preliminary data.</text>
</comment>
<evidence type="ECO:0000256" key="1">
    <source>
        <dbReference type="SAM" id="Phobius"/>
    </source>
</evidence>
<keyword evidence="1" id="KW-0812">Transmembrane</keyword>
<sequence length="152" mass="16093">MTVSTARPTADYRTLVELGTYREAQSLVDHLSDNGFPVGEVRIVGSGLHTVEQVTRRVTNGAAALRGAGSGAWFGLLLGLLLGLFLPGAAWLAVLLTAVVLGAVWGAIFGFLAHWSTRGERDFASVKGLEADRYEVQVSATELGRARQVAGL</sequence>
<feature type="transmembrane region" description="Helical" evidence="1">
    <location>
        <begin position="91"/>
        <end position="113"/>
    </location>
</feature>
<gene>
    <name evidence="3" type="ORF">ATJ97_2621</name>
</gene>
<protein>
    <recommendedName>
        <fullName evidence="2">General stress protein 17M-like domain-containing protein</fullName>
    </recommendedName>
</protein>
<reference evidence="3 4" key="1">
    <citation type="submission" date="2017-10" db="EMBL/GenBank/DDBJ databases">
        <title>Sequencing the genomes of 1000 actinobacteria strains.</title>
        <authorList>
            <person name="Klenk H.-P."/>
        </authorList>
    </citation>
    <scope>NUCLEOTIDE SEQUENCE [LARGE SCALE GENOMIC DNA]</scope>
    <source>
        <strain evidence="3 4">DSM 21838</strain>
    </source>
</reference>
<dbReference type="EMBL" id="PDJI01000004">
    <property type="protein sequence ID" value="PFG40100.1"/>
    <property type="molecule type" value="Genomic_DNA"/>
</dbReference>
<feature type="domain" description="General stress protein 17M-like" evidence="2">
    <location>
        <begin position="19"/>
        <end position="102"/>
    </location>
</feature>
<name>A0A2A9EPE0_9MICO</name>
<evidence type="ECO:0000313" key="3">
    <source>
        <dbReference type="EMBL" id="PFG40100.1"/>
    </source>
</evidence>
<dbReference type="Pfam" id="PF11181">
    <property type="entry name" value="YflT"/>
    <property type="match status" value="1"/>
</dbReference>
<dbReference type="AlphaFoldDB" id="A0A2A9EPE0"/>
<dbReference type="Proteomes" id="UP000222106">
    <property type="component" value="Unassembled WGS sequence"/>
</dbReference>
<evidence type="ECO:0000259" key="2">
    <source>
        <dbReference type="Pfam" id="PF11181"/>
    </source>
</evidence>
<dbReference type="RefSeq" id="WP_098484082.1">
    <property type="nucleotide sequence ID" value="NZ_PDJI01000004.1"/>
</dbReference>
<feature type="transmembrane region" description="Helical" evidence="1">
    <location>
        <begin position="63"/>
        <end position="85"/>
    </location>
</feature>
<proteinExistence type="predicted"/>
<accession>A0A2A9EPE0</accession>
<evidence type="ECO:0000313" key="4">
    <source>
        <dbReference type="Proteomes" id="UP000222106"/>
    </source>
</evidence>